<dbReference type="PANTHER" id="PTHR43674:SF16">
    <property type="entry name" value="CARBON-NITROGEN FAMILY, PUTATIVE (AFU_ORTHOLOGUE AFUA_5G02350)-RELATED"/>
    <property type="match status" value="1"/>
</dbReference>
<dbReference type="InterPro" id="IPR036526">
    <property type="entry name" value="C-N_Hydrolase_sf"/>
</dbReference>
<dbReference type="Gene3D" id="3.60.110.10">
    <property type="entry name" value="Carbon-nitrogen hydrolase"/>
    <property type="match status" value="1"/>
</dbReference>
<dbReference type="Proteomes" id="UP000680865">
    <property type="component" value="Unassembled WGS sequence"/>
</dbReference>
<proteinExistence type="predicted"/>
<reference evidence="3" key="1">
    <citation type="submission" date="2021-03" db="EMBL/GenBank/DDBJ databases">
        <title>Whole genome shotgun sequence of Actinoplanes consettensis NBRC 14913.</title>
        <authorList>
            <person name="Komaki H."/>
            <person name="Tamura T."/>
        </authorList>
    </citation>
    <scope>NUCLEOTIDE SEQUENCE</scope>
    <source>
        <strain evidence="3">NBRC 14913</strain>
    </source>
</reference>
<feature type="domain" description="CN hydrolase" evidence="2">
    <location>
        <begin position="1"/>
        <end position="241"/>
    </location>
</feature>
<comment type="caution">
    <text evidence="3">The sequence shown here is derived from an EMBL/GenBank/DDBJ whole genome shotgun (WGS) entry which is preliminary data.</text>
</comment>
<evidence type="ECO:0000313" key="3">
    <source>
        <dbReference type="EMBL" id="GIM79039.1"/>
    </source>
</evidence>
<evidence type="ECO:0000256" key="1">
    <source>
        <dbReference type="ARBA" id="ARBA00022801"/>
    </source>
</evidence>
<name>A0A919SWN7_9ACTN</name>
<dbReference type="SUPFAM" id="SSF56317">
    <property type="entry name" value="Carbon-nitrogen hydrolase"/>
    <property type="match status" value="1"/>
</dbReference>
<dbReference type="GO" id="GO:0016811">
    <property type="term" value="F:hydrolase activity, acting on carbon-nitrogen (but not peptide) bonds, in linear amides"/>
    <property type="evidence" value="ECO:0007669"/>
    <property type="project" value="TreeGrafter"/>
</dbReference>
<dbReference type="InterPro" id="IPR003010">
    <property type="entry name" value="C-N_Hydrolase"/>
</dbReference>
<dbReference type="CDD" id="cd07197">
    <property type="entry name" value="nitrilase"/>
    <property type="match status" value="1"/>
</dbReference>
<dbReference type="PANTHER" id="PTHR43674">
    <property type="entry name" value="NITRILASE C965.09-RELATED"/>
    <property type="match status" value="1"/>
</dbReference>
<sequence length="241" mass="25906">MRIGACQTPEILADVDAAVGVVQDFAREADIAGADLLLFPECFLQGYLVTDEHVRGQALEIGSPACNSVLARLAGIEQMLVLGMIERAGDGFYNTAVVVVGGRVVGRYRKTFLTSGEQVFTPGDDYPAFDRGGVRFGINICSDTQHEQAAAAVAARGAQVLLVPAQNMMRRESAFHWQPRHFEIRARRVRETGMWLVSADVTGERDSDRIGLGPTGFLNPAGETVSQVPTGTTGMVLADIP</sequence>
<gene>
    <name evidence="3" type="ORF">Aco04nite_63500</name>
</gene>
<evidence type="ECO:0000259" key="2">
    <source>
        <dbReference type="PROSITE" id="PS50263"/>
    </source>
</evidence>
<dbReference type="PROSITE" id="PS50263">
    <property type="entry name" value="CN_HYDROLASE"/>
    <property type="match status" value="1"/>
</dbReference>
<protein>
    <recommendedName>
        <fullName evidence="2">CN hydrolase domain-containing protein</fullName>
    </recommendedName>
</protein>
<dbReference type="Pfam" id="PF00795">
    <property type="entry name" value="CN_hydrolase"/>
    <property type="match status" value="1"/>
</dbReference>
<keyword evidence="1" id="KW-0378">Hydrolase</keyword>
<accession>A0A919SWN7</accession>
<dbReference type="InterPro" id="IPR050345">
    <property type="entry name" value="Aliph_Amidase/BUP"/>
</dbReference>
<dbReference type="EMBL" id="BOQP01000036">
    <property type="protein sequence ID" value="GIM79039.1"/>
    <property type="molecule type" value="Genomic_DNA"/>
</dbReference>
<keyword evidence="4" id="KW-1185">Reference proteome</keyword>
<dbReference type="RefSeq" id="WP_213000876.1">
    <property type="nucleotide sequence ID" value="NZ_BAAATW010000017.1"/>
</dbReference>
<organism evidence="3 4">
    <name type="scientific">Winogradskya consettensis</name>
    <dbReference type="NCBI Taxonomy" id="113560"/>
    <lineage>
        <taxon>Bacteria</taxon>
        <taxon>Bacillati</taxon>
        <taxon>Actinomycetota</taxon>
        <taxon>Actinomycetes</taxon>
        <taxon>Micromonosporales</taxon>
        <taxon>Micromonosporaceae</taxon>
        <taxon>Winogradskya</taxon>
    </lineage>
</organism>
<evidence type="ECO:0000313" key="4">
    <source>
        <dbReference type="Proteomes" id="UP000680865"/>
    </source>
</evidence>
<dbReference type="AlphaFoldDB" id="A0A919SWN7"/>